<comment type="caution">
    <text evidence="2">The sequence shown here is derived from an EMBL/GenBank/DDBJ whole genome shotgun (WGS) entry which is preliminary data.</text>
</comment>
<gene>
    <name evidence="2" type="ORF">HNQ59_001805</name>
</gene>
<evidence type="ECO:0000313" key="3">
    <source>
        <dbReference type="Proteomes" id="UP000575898"/>
    </source>
</evidence>
<name>A0A840MPW2_9PROT</name>
<dbReference type="InterPro" id="IPR000073">
    <property type="entry name" value="AB_hydrolase_1"/>
</dbReference>
<keyword evidence="2" id="KW-0378">Hydrolase</keyword>
<dbReference type="AlphaFoldDB" id="A0A840MPW2"/>
<organism evidence="2 3">
    <name type="scientific">Chitinivorax tropicus</name>
    <dbReference type="NCBI Taxonomy" id="714531"/>
    <lineage>
        <taxon>Bacteria</taxon>
        <taxon>Pseudomonadati</taxon>
        <taxon>Pseudomonadota</taxon>
        <taxon>Betaproteobacteria</taxon>
        <taxon>Chitinivorax</taxon>
    </lineage>
</organism>
<keyword evidence="3" id="KW-1185">Reference proteome</keyword>
<dbReference type="EMBL" id="JACHHY010000009">
    <property type="protein sequence ID" value="MBB5018516.1"/>
    <property type="molecule type" value="Genomic_DNA"/>
</dbReference>
<dbReference type="Pfam" id="PF00561">
    <property type="entry name" value="Abhydrolase_1"/>
    <property type="match status" value="1"/>
</dbReference>
<evidence type="ECO:0000313" key="2">
    <source>
        <dbReference type="EMBL" id="MBB5018516.1"/>
    </source>
</evidence>
<evidence type="ECO:0000259" key="1">
    <source>
        <dbReference type="Pfam" id="PF00561"/>
    </source>
</evidence>
<proteinExistence type="predicted"/>
<protein>
    <submittedName>
        <fullName evidence="2">Triacylglycerol lipase</fullName>
        <ecNumber evidence="2">3.1.1.3</ecNumber>
    </submittedName>
</protein>
<dbReference type="InterPro" id="IPR029058">
    <property type="entry name" value="AB_hydrolase_fold"/>
</dbReference>
<dbReference type="SUPFAM" id="SSF53474">
    <property type="entry name" value="alpha/beta-Hydrolases"/>
    <property type="match status" value="1"/>
</dbReference>
<feature type="domain" description="AB hydrolase-1" evidence="1">
    <location>
        <begin position="32"/>
        <end position="149"/>
    </location>
</feature>
<dbReference type="Gene3D" id="3.40.50.1820">
    <property type="entry name" value="alpha/beta hydrolase"/>
    <property type="match status" value="1"/>
</dbReference>
<dbReference type="EC" id="3.1.1.3" evidence="2"/>
<dbReference type="Proteomes" id="UP000575898">
    <property type="component" value="Unassembled WGS sequence"/>
</dbReference>
<accession>A0A840MPW2</accession>
<dbReference type="GO" id="GO:0004806">
    <property type="term" value="F:triacylglycerol lipase activity"/>
    <property type="evidence" value="ECO:0007669"/>
    <property type="project" value="UniProtKB-EC"/>
</dbReference>
<reference evidence="2 3" key="1">
    <citation type="submission" date="2020-08" db="EMBL/GenBank/DDBJ databases">
        <title>Genomic Encyclopedia of Type Strains, Phase IV (KMG-IV): sequencing the most valuable type-strain genomes for metagenomic binning, comparative biology and taxonomic classification.</title>
        <authorList>
            <person name="Goeker M."/>
        </authorList>
    </citation>
    <scope>NUCLEOTIDE SEQUENCE [LARGE SCALE GENOMIC DNA]</scope>
    <source>
        <strain evidence="2 3">DSM 27165</strain>
    </source>
</reference>
<sequence>MKHRAILGAAVIASAVWLPQTGLASGYTETQYPILLVHGLFGFDHFLGANYFYKVPGELSRDGARVFVSTVSAANSNEVRGEQLLAEVRRILAQTGAAKINLIGHSQGSPTARYVAAVRPDLVASVTSVGGVNAGSRVADIVRKVAPPGSVSESVAAAVAGAFVKMLTFATGSDHLPQNTIAALDGLTTQGLATFNAKYPAGVPHGCGEGAHVVNGVRYYAWGGSSPVTNVLDPLDGPIGLLSLAHGVPNDGLVDTCSQRLGQVIRVDYKMNHLDQINGFFGITHLSETSPLTVYRQHANRLKNAGL</sequence>